<dbReference type="EMBL" id="QNZH01000254">
    <property type="protein sequence ID" value="RTZ87975.1"/>
    <property type="molecule type" value="Genomic_DNA"/>
</dbReference>
<feature type="non-terminal residue" evidence="2">
    <location>
        <position position="55"/>
    </location>
</feature>
<reference evidence="2 3" key="1">
    <citation type="submission" date="2018-06" db="EMBL/GenBank/DDBJ databases">
        <title>Combined omics and stable isotope probing to characterize newly discovered Mariana Back-Arc vent microbial communities.</title>
        <authorList>
            <person name="Trembath-Reichert E."/>
            <person name="Huber J.A."/>
        </authorList>
    </citation>
    <scope>NUCLEOTIDE SEQUENCE [LARGE SCALE GENOMIC DNA]</scope>
    <source>
        <strain evidence="2">MAG 151</strain>
    </source>
</reference>
<dbReference type="Gene3D" id="3.40.190.10">
    <property type="entry name" value="Periplasmic binding protein-like II"/>
    <property type="match status" value="1"/>
</dbReference>
<comment type="caution">
    <text evidence="2">The sequence shown here is derived from an EMBL/GenBank/DDBJ whole genome shotgun (WGS) entry which is preliminary data.</text>
</comment>
<accession>A0A432GX15</accession>
<evidence type="ECO:0000256" key="1">
    <source>
        <dbReference type="SAM" id="SignalP"/>
    </source>
</evidence>
<dbReference type="AlphaFoldDB" id="A0A432GX15"/>
<gene>
    <name evidence="2" type="ORF">DSY93_09405</name>
</gene>
<proteinExistence type="predicted"/>
<keyword evidence="1" id="KW-0732">Signal</keyword>
<feature type="signal peptide" evidence="1">
    <location>
        <begin position="1"/>
        <end position="21"/>
    </location>
</feature>
<evidence type="ECO:0000313" key="2">
    <source>
        <dbReference type="EMBL" id="RTZ87975.1"/>
    </source>
</evidence>
<dbReference type="Proteomes" id="UP000288322">
    <property type="component" value="Unassembled WGS sequence"/>
</dbReference>
<name>A0A432GX15_9DELT</name>
<protein>
    <submittedName>
        <fullName evidence="2">ABC transporter substrate-binding protein</fullName>
    </submittedName>
</protein>
<dbReference type="SUPFAM" id="SSF53850">
    <property type="entry name" value="Periplasmic binding protein-like II"/>
    <property type="match status" value="1"/>
</dbReference>
<sequence length="55" mass="5854">MKKLIAVAVVAMMMLGTSVSANEWNKIRIGVEGAYPPFSEVAPDGTLKGFDIDIA</sequence>
<organism evidence="2 3">
    <name type="scientific">SAR324 cluster bacterium</name>
    <dbReference type="NCBI Taxonomy" id="2024889"/>
    <lineage>
        <taxon>Bacteria</taxon>
        <taxon>Deltaproteobacteria</taxon>
        <taxon>SAR324 cluster</taxon>
    </lineage>
</organism>
<evidence type="ECO:0000313" key="3">
    <source>
        <dbReference type="Proteomes" id="UP000288322"/>
    </source>
</evidence>
<feature type="chain" id="PRO_5019371808" evidence="1">
    <location>
        <begin position="22"/>
        <end position="55"/>
    </location>
</feature>